<reference evidence="3 4" key="1">
    <citation type="submission" date="2019-02" db="EMBL/GenBank/DDBJ databases">
        <title>Opniocepnalus argus genome.</title>
        <authorList>
            <person name="Zhou C."/>
            <person name="Xiao S."/>
        </authorList>
    </citation>
    <scope>NUCLEOTIDE SEQUENCE [LARGE SCALE GENOMIC DNA]</scope>
    <source>
        <strain evidence="3">OARG1902GOOAL</strain>
        <tissue evidence="3">Muscle</tissue>
    </source>
</reference>
<feature type="compositionally biased region" description="Basic and acidic residues" evidence="1">
    <location>
        <begin position="361"/>
        <end position="372"/>
    </location>
</feature>
<dbReference type="AlphaFoldDB" id="A0A6G1PBI8"/>
<evidence type="ECO:0000313" key="4">
    <source>
        <dbReference type="Proteomes" id="UP000503349"/>
    </source>
</evidence>
<reference evidence="4" key="2">
    <citation type="submission" date="2019-02" db="EMBL/GenBank/DDBJ databases">
        <title>Opniocepnalus argus Var Kimnra genome.</title>
        <authorList>
            <person name="Zhou C."/>
            <person name="Xiao S."/>
        </authorList>
    </citation>
    <scope>NUCLEOTIDE SEQUENCE [LARGE SCALE GENOMIC DNA]</scope>
</reference>
<keyword evidence="2" id="KW-0472">Membrane</keyword>
<accession>A0A6G1PBI8</accession>
<keyword evidence="4" id="KW-1185">Reference proteome</keyword>
<feature type="compositionally biased region" description="Polar residues" evidence="1">
    <location>
        <begin position="438"/>
        <end position="452"/>
    </location>
</feature>
<feature type="compositionally biased region" description="Acidic residues" evidence="1">
    <location>
        <begin position="374"/>
        <end position="386"/>
    </location>
</feature>
<proteinExistence type="predicted"/>
<evidence type="ECO:0000313" key="3">
    <source>
        <dbReference type="EMBL" id="KAF3687602.1"/>
    </source>
</evidence>
<organism evidence="3 4">
    <name type="scientific">Channa argus</name>
    <name type="common">Northern snakehead</name>
    <name type="synonym">Ophicephalus argus</name>
    <dbReference type="NCBI Taxonomy" id="215402"/>
    <lineage>
        <taxon>Eukaryota</taxon>
        <taxon>Metazoa</taxon>
        <taxon>Chordata</taxon>
        <taxon>Craniata</taxon>
        <taxon>Vertebrata</taxon>
        <taxon>Euteleostomi</taxon>
        <taxon>Actinopterygii</taxon>
        <taxon>Neopterygii</taxon>
        <taxon>Teleostei</taxon>
        <taxon>Neoteleostei</taxon>
        <taxon>Acanthomorphata</taxon>
        <taxon>Anabantaria</taxon>
        <taxon>Anabantiformes</taxon>
        <taxon>Channoidei</taxon>
        <taxon>Channidae</taxon>
        <taxon>Channa</taxon>
    </lineage>
</organism>
<name>A0A6G1PBI8_CHAAH</name>
<evidence type="ECO:0000256" key="1">
    <source>
        <dbReference type="SAM" id="MobiDB-lite"/>
    </source>
</evidence>
<dbReference type="EMBL" id="CM015714">
    <property type="protein sequence ID" value="KAF3687602.1"/>
    <property type="molecule type" value="Genomic_DNA"/>
</dbReference>
<sequence>MYLFILARSMVSFKRSLPCDGSRFASQEGSDLHICKKGLLTSNQSSAVVTFQDDKALQPEPEVAPANVMPAEASHGLKEVQQAVQVASEQVESRGAEEVLKVLMEKVVEAALRQVEGRGEVRRGEAAVQEAVTENVLGAEEEGAYVKTEVKKKEVEGEYMEAKGEDTVVGKQTAEVQRGIFRDVAEEGKGVIKWEGEITAASMEETTTGIENEERQGVLEVSDESLDTDVSHKVVKESIVALEEIVQDLTINETEVGDRNEQVVLSKRKGEYESNLKQAGETPAVVKVAQGGDLAQTENARGKEEETQIDEKEREVMIKPDNYATKHTVVVEEEEVENLVDHAEGAEVDKKQDHTVMEGGVAKEKQAERTDVTETAEEEKDEESEISEILVNEGSDQQAGEEEETQVALETSDGIKTQDQEMLVISAPVPKDSAEASMEQSLENQAPTTGPSLTGVEKGENTLGDVKFNHGNEIITPTNDLLPHSHVVANPTLDDFVRKVLTGHPQAEGHEPGETNELIEEIARTRETSELGLQAWKIGAISAAVFLVLETAVIFYVLKCRKKNSTPALQRECEEGCVEPEEATGGDCSDDTLPADMNMDMDTEQYVYI</sequence>
<protein>
    <submittedName>
        <fullName evidence="3">Uncharacterized protein</fullName>
    </submittedName>
</protein>
<evidence type="ECO:0000256" key="2">
    <source>
        <dbReference type="SAM" id="Phobius"/>
    </source>
</evidence>
<keyword evidence="2" id="KW-1133">Transmembrane helix</keyword>
<feature type="region of interest" description="Disordered" evidence="1">
    <location>
        <begin position="361"/>
        <end position="417"/>
    </location>
</feature>
<feature type="region of interest" description="Disordered" evidence="1">
    <location>
        <begin position="431"/>
        <end position="462"/>
    </location>
</feature>
<gene>
    <name evidence="3" type="ORF">EXN66_Car003274</name>
</gene>
<keyword evidence="2" id="KW-0812">Transmembrane</keyword>
<feature type="transmembrane region" description="Helical" evidence="2">
    <location>
        <begin position="535"/>
        <end position="558"/>
    </location>
</feature>
<dbReference type="Proteomes" id="UP000503349">
    <property type="component" value="Chromosome 3"/>
</dbReference>